<accession>L1KZ06</accession>
<reference evidence="2 3" key="1">
    <citation type="submission" date="2012-11" db="EMBL/GenBank/DDBJ databases">
        <authorList>
            <person name="Huguet-Tapia J.C."/>
            <person name="Durkin A.S."/>
            <person name="Pettis G.S."/>
            <person name="Badger J.H."/>
        </authorList>
    </citation>
    <scope>NUCLEOTIDE SEQUENCE [LARGE SCALE GENOMIC DNA]</scope>
    <source>
        <strain evidence="2 3">91-03</strain>
    </source>
</reference>
<evidence type="ECO:0000313" key="2">
    <source>
        <dbReference type="EMBL" id="EKX65588.1"/>
    </source>
</evidence>
<dbReference type="EMBL" id="AEJC01000280">
    <property type="protein sequence ID" value="EKX65588.1"/>
    <property type="molecule type" value="Genomic_DNA"/>
</dbReference>
<evidence type="ECO:0000256" key="1">
    <source>
        <dbReference type="SAM" id="MobiDB-lite"/>
    </source>
</evidence>
<dbReference type="Proteomes" id="UP000010411">
    <property type="component" value="Unassembled WGS sequence"/>
</dbReference>
<name>L1KZ06_9ACTN</name>
<evidence type="ECO:0000313" key="3">
    <source>
        <dbReference type="Proteomes" id="UP000010411"/>
    </source>
</evidence>
<gene>
    <name evidence="2" type="ORF">STRIP9103_07645</name>
</gene>
<sequence length="83" mass="8917">MAVLRVRAVPEIPAVLGWRRPTTIATTRVDLTGHLGLIGLTRTTWRSPCAAPPRDPTESERPSTPPTRSAVAWSARPGPPSTP</sequence>
<dbReference type="AlphaFoldDB" id="L1KZ06"/>
<protein>
    <submittedName>
        <fullName evidence="2">Uncharacterized protein</fullName>
    </submittedName>
</protein>
<keyword evidence="3" id="KW-1185">Reference proteome</keyword>
<comment type="caution">
    <text evidence="2">The sequence shown here is derived from an EMBL/GenBank/DDBJ whole genome shotgun (WGS) entry which is preliminary data.</text>
</comment>
<proteinExistence type="predicted"/>
<organism evidence="2 3">
    <name type="scientific">Streptomyces ipomoeae 91-03</name>
    <dbReference type="NCBI Taxonomy" id="698759"/>
    <lineage>
        <taxon>Bacteria</taxon>
        <taxon>Bacillati</taxon>
        <taxon>Actinomycetota</taxon>
        <taxon>Actinomycetes</taxon>
        <taxon>Kitasatosporales</taxon>
        <taxon>Streptomycetaceae</taxon>
        <taxon>Streptomyces</taxon>
    </lineage>
</organism>
<feature type="region of interest" description="Disordered" evidence="1">
    <location>
        <begin position="45"/>
        <end position="83"/>
    </location>
</feature>